<dbReference type="SUPFAM" id="SSF46785">
    <property type="entry name" value="Winged helix' DNA-binding domain"/>
    <property type="match status" value="1"/>
</dbReference>
<dbReference type="PANTHER" id="PTHR30427:SF1">
    <property type="entry name" value="TRANSCRIPTIONAL ACTIVATOR PROTEIN LYSR"/>
    <property type="match status" value="1"/>
</dbReference>
<dbReference type="GO" id="GO:0043565">
    <property type="term" value="F:sequence-specific DNA binding"/>
    <property type="evidence" value="ECO:0007669"/>
    <property type="project" value="TreeGrafter"/>
</dbReference>
<evidence type="ECO:0000259" key="5">
    <source>
        <dbReference type="PROSITE" id="PS50931"/>
    </source>
</evidence>
<evidence type="ECO:0000256" key="4">
    <source>
        <dbReference type="ARBA" id="ARBA00023163"/>
    </source>
</evidence>
<accession>A0A3B0T4N4</accession>
<dbReference type="AlphaFoldDB" id="A0A3B0T4N4"/>
<evidence type="ECO:0000313" key="6">
    <source>
        <dbReference type="EMBL" id="VAW03784.1"/>
    </source>
</evidence>
<comment type="similarity">
    <text evidence="1">Belongs to the LysR transcriptional regulatory family.</text>
</comment>
<dbReference type="Pfam" id="PF03466">
    <property type="entry name" value="LysR_substrate"/>
    <property type="match status" value="1"/>
</dbReference>
<dbReference type="InterPro" id="IPR000847">
    <property type="entry name" value="LysR_HTH_N"/>
</dbReference>
<dbReference type="PANTHER" id="PTHR30427">
    <property type="entry name" value="TRANSCRIPTIONAL ACTIVATOR PROTEIN LYSR"/>
    <property type="match status" value="1"/>
</dbReference>
<dbReference type="InterPro" id="IPR036388">
    <property type="entry name" value="WH-like_DNA-bd_sf"/>
</dbReference>
<gene>
    <name evidence="6" type="ORF">MNBD_ALPHA05-208</name>
</gene>
<keyword evidence="3" id="KW-0238">DNA-binding</keyword>
<dbReference type="GO" id="GO:0003700">
    <property type="term" value="F:DNA-binding transcription factor activity"/>
    <property type="evidence" value="ECO:0007669"/>
    <property type="project" value="InterPro"/>
</dbReference>
<evidence type="ECO:0000256" key="2">
    <source>
        <dbReference type="ARBA" id="ARBA00023015"/>
    </source>
</evidence>
<keyword evidence="2" id="KW-0805">Transcription regulation</keyword>
<sequence>MMNFRQIEVFRAVMITKTVSGASRLLNVSQPGLSRMLKYTEDKLGFALFDRVSGRLVPTYEANELFEEIEAIYKKIEDLELHVKRIERGEDTVFRIGSQPSVGRYIVPRTLGAMKKKFENLIIQFDILSVDQVTEYLLKEEGEYTVSVFPAEHPNIISEKISEAPLVCVLPPDHPLCVKKTLKITDIADESLISFRSHTPHGALISAMFQEAKVERIVSAYSRFAETACTFVRYGLGVAIVDGFTVMGDTAAGLEIRSITPMRMMPLYVNRNKFASRSLFAESFEGELKRVLKGAGRKISKRRAAKIDANI</sequence>
<dbReference type="InterPro" id="IPR005119">
    <property type="entry name" value="LysR_subst-bd"/>
</dbReference>
<evidence type="ECO:0000256" key="3">
    <source>
        <dbReference type="ARBA" id="ARBA00023125"/>
    </source>
</evidence>
<dbReference type="InterPro" id="IPR036390">
    <property type="entry name" value="WH_DNA-bd_sf"/>
</dbReference>
<name>A0A3B0T4N4_9ZZZZ</name>
<dbReference type="EMBL" id="UOEH01000412">
    <property type="protein sequence ID" value="VAW03784.1"/>
    <property type="molecule type" value="Genomic_DNA"/>
</dbReference>
<dbReference type="Gene3D" id="3.40.190.290">
    <property type="match status" value="1"/>
</dbReference>
<dbReference type="PROSITE" id="PS50931">
    <property type="entry name" value="HTH_LYSR"/>
    <property type="match status" value="1"/>
</dbReference>
<dbReference type="Pfam" id="PF00126">
    <property type="entry name" value="HTH_1"/>
    <property type="match status" value="1"/>
</dbReference>
<proteinExistence type="inferred from homology"/>
<dbReference type="GO" id="GO:0010628">
    <property type="term" value="P:positive regulation of gene expression"/>
    <property type="evidence" value="ECO:0007669"/>
    <property type="project" value="TreeGrafter"/>
</dbReference>
<evidence type="ECO:0000256" key="1">
    <source>
        <dbReference type="ARBA" id="ARBA00009437"/>
    </source>
</evidence>
<organism evidence="6">
    <name type="scientific">hydrothermal vent metagenome</name>
    <dbReference type="NCBI Taxonomy" id="652676"/>
    <lineage>
        <taxon>unclassified sequences</taxon>
        <taxon>metagenomes</taxon>
        <taxon>ecological metagenomes</taxon>
    </lineage>
</organism>
<feature type="domain" description="HTH lysR-type" evidence="5">
    <location>
        <begin position="2"/>
        <end position="59"/>
    </location>
</feature>
<protein>
    <recommendedName>
        <fullName evidence="5">HTH lysR-type domain-containing protein</fullName>
    </recommendedName>
</protein>
<reference evidence="6" key="1">
    <citation type="submission" date="2018-06" db="EMBL/GenBank/DDBJ databases">
        <authorList>
            <person name="Zhirakovskaya E."/>
        </authorList>
    </citation>
    <scope>NUCLEOTIDE SEQUENCE</scope>
</reference>
<keyword evidence="4" id="KW-0804">Transcription</keyword>
<dbReference type="Gene3D" id="1.10.10.10">
    <property type="entry name" value="Winged helix-like DNA-binding domain superfamily/Winged helix DNA-binding domain"/>
    <property type="match status" value="1"/>
</dbReference>
<dbReference type="SUPFAM" id="SSF53850">
    <property type="entry name" value="Periplasmic binding protein-like II"/>
    <property type="match status" value="1"/>
</dbReference>